<dbReference type="EMBL" id="KF740664">
    <property type="protein sequence ID" value="AHH01747.1"/>
    <property type="molecule type" value="Genomic_DNA"/>
</dbReference>
<organism evidence="1 2">
    <name type="scientific">Pithovirus sibericum</name>
    <dbReference type="NCBI Taxonomy" id="1450746"/>
    <lineage>
        <taxon>Viruses</taxon>
        <taxon>Pithoviruses</taxon>
        <taxon>Orthopithovirinae</taxon>
        <taxon>Alphapithovirus</taxon>
        <taxon>Alphapithovirus sibericum</taxon>
    </lineage>
</organism>
<gene>
    <name evidence="1" type="ORF">pv_180</name>
</gene>
<keyword evidence="2" id="KW-1185">Reference proteome</keyword>
<proteinExistence type="predicted"/>
<name>W5S613_9VIRU</name>
<dbReference type="Proteomes" id="UP000202176">
    <property type="component" value="Segment"/>
</dbReference>
<evidence type="ECO:0000313" key="1">
    <source>
        <dbReference type="EMBL" id="AHH01747.1"/>
    </source>
</evidence>
<evidence type="ECO:0000313" key="2">
    <source>
        <dbReference type="Proteomes" id="UP000202176"/>
    </source>
</evidence>
<sequence length="160" mass="18212">MDIRFTCGEKTTKGGLCRRAVGSRGEKCHLHTVKQTKVISAPQQDFSSQIRILIDENLRLKKSQKELLERVSYLEEKIYQKQTKTSEKIPEKPKGDCGKVPSWETFEGEGRGFKACDEQTSSEFLVYEKYLSSTLANSQDWLKGVDKSLDSILKDFLPVS</sequence>
<dbReference type="RefSeq" id="YP_009001082.1">
    <property type="nucleotide sequence ID" value="NC_023423.1"/>
</dbReference>
<accession>W5S613</accession>
<dbReference type="GeneID" id="18266208"/>
<dbReference type="KEGG" id="vg:18266208"/>
<protein>
    <submittedName>
        <fullName evidence="1">Uncharacterized protein</fullName>
    </submittedName>
</protein>
<reference evidence="1 2" key="1">
    <citation type="journal article" date="2014" name="Proc. Natl. Acad. Sci. U.S.A.">
        <title>Thirty-thousand-year-old distant relative of giant icosahedral DNA viruses with a pandoravirus morphology.</title>
        <authorList>
            <person name="Legendre M."/>
            <person name="Bartoli J."/>
            <person name="Shmakova L."/>
            <person name="Jeudy S."/>
            <person name="Labadie K."/>
            <person name="Adrait A."/>
            <person name="Lescot M."/>
            <person name="Poirot O."/>
            <person name="Bertaux L."/>
            <person name="Bruley C."/>
            <person name="Coute Y."/>
            <person name="Rivkina E."/>
            <person name="Abergel C."/>
            <person name="Claverie J.M."/>
        </authorList>
    </citation>
    <scope>NUCLEOTIDE SEQUENCE [LARGE SCALE GENOMIC DNA]</scope>
    <source>
        <strain evidence="1">P1084-T</strain>
    </source>
</reference>